<dbReference type="PIRSF" id="PIRSF006066">
    <property type="entry name" value="HI0050"/>
    <property type="match status" value="1"/>
</dbReference>
<feature type="transmembrane region" description="Helical" evidence="7">
    <location>
        <begin position="170"/>
        <end position="194"/>
    </location>
</feature>
<protein>
    <recommendedName>
        <fullName evidence="7">TRAP transporter large permease protein</fullName>
    </recommendedName>
</protein>
<feature type="transmembrane region" description="Helical" evidence="7">
    <location>
        <begin position="96"/>
        <end position="125"/>
    </location>
</feature>
<dbReference type="GO" id="GO:0005886">
    <property type="term" value="C:plasma membrane"/>
    <property type="evidence" value="ECO:0007669"/>
    <property type="project" value="UniProtKB-SubCell"/>
</dbReference>
<dbReference type="InterPro" id="IPR010656">
    <property type="entry name" value="DctM"/>
</dbReference>
<dbReference type="PANTHER" id="PTHR33362">
    <property type="entry name" value="SIALIC ACID TRAP TRANSPORTER PERMEASE PROTEIN SIAT-RELATED"/>
    <property type="match status" value="1"/>
</dbReference>
<dbReference type="STRING" id="2518989.IMCC3088_196"/>
<organism evidence="8 9">
    <name type="scientific">Aequoribacter fuscus</name>
    <dbReference type="NCBI Taxonomy" id="2518989"/>
    <lineage>
        <taxon>Bacteria</taxon>
        <taxon>Pseudomonadati</taxon>
        <taxon>Pseudomonadota</taxon>
        <taxon>Gammaproteobacteria</taxon>
        <taxon>Cellvibrionales</taxon>
        <taxon>Halieaceae</taxon>
        <taxon>Aequoribacter</taxon>
    </lineage>
</organism>
<keyword evidence="2" id="KW-1003">Cell membrane</keyword>
<keyword evidence="6 7" id="KW-0472">Membrane</keyword>
<evidence type="ECO:0000256" key="6">
    <source>
        <dbReference type="ARBA" id="ARBA00023136"/>
    </source>
</evidence>
<dbReference type="InterPro" id="IPR004681">
    <property type="entry name" value="TRAP_DctM"/>
</dbReference>
<dbReference type="eggNOG" id="COG1593">
    <property type="taxonomic scope" value="Bacteria"/>
</dbReference>
<dbReference type="Proteomes" id="UP000005615">
    <property type="component" value="Unassembled WGS sequence"/>
</dbReference>
<feature type="transmembrane region" description="Helical" evidence="7">
    <location>
        <begin position="137"/>
        <end position="164"/>
    </location>
</feature>
<keyword evidence="3 7" id="KW-0997">Cell inner membrane</keyword>
<keyword evidence="5 7" id="KW-1133">Transmembrane helix</keyword>
<feature type="transmembrane region" description="Helical" evidence="7">
    <location>
        <begin position="316"/>
        <end position="333"/>
    </location>
</feature>
<evidence type="ECO:0000256" key="7">
    <source>
        <dbReference type="RuleBase" id="RU369079"/>
    </source>
</evidence>
<comment type="function">
    <text evidence="7">Part of the tripartite ATP-independent periplasmic (TRAP) transport system.</text>
</comment>
<comment type="subunit">
    <text evidence="7">The complex comprises the extracytoplasmic solute receptor protein and the two transmembrane proteins.</text>
</comment>
<evidence type="ECO:0000313" key="8">
    <source>
        <dbReference type="EMBL" id="EGG30572.1"/>
    </source>
</evidence>
<evidence type="ECO:0000256" key="1">
    <source>
        <dbReference type="ARBA" id="ARBA00004429"/>
    </source>
</evidence>
<feature type="transmembrane region" description="Helical" evidence="7">
    <location>
        <begin position="6"/>
        <end position="34"/>
    </location>
</feature>
<dbReference type="PANTHER" id="PTHR33362:SF2">
    <property type="entry name" value="TRAP TRANSPORTER LARGE PERMEASE PROTEIN"/>
    <property type="match status" value="1"/>
</dbReference>
<keyword evidence="4 7" id="KW-0812">Transmembrane</keyword>
<comment type="caution">
    <text evidence="7">Lacks conserved residue(s) required for the propagation of feature annotation.</text>
</comment>
<sequence length="432" mass="44497">MAELVLGLIFVVLLCVGVPVAFCIGLATMAALLISIDTLPALTTMAQRMAGGLNSFSLLAVPLFILSGVIMGQGGIARRLIAFAKCLVGMVPGGLALVNVVSCTLFGSISGSAVAASSAVGGFMLPEMEKDGFDKNFGAAVTATAATTGLLIPPSNILIVYAIASGGVSIAALFLAGYLPGLLLASALMLVAYIHAKRHNLPSAGTVSLGYTLRAALDAAPSLFLVVIVIGGIIGGVFTATEAGAIAVVYSLVLAGPIYKEITRTQWFAVFLKATETTAIVMFLVASSVAMSWLLAFNNIPTQVAEALLAVSDNPLIILLIINLVLLLVGSFMDMTPAVLIFTPIFLPAAVEMGITPLHFGIIMVLNLSIGLCTPPVGSVLFVSCAVAKTSIHNIIRPLLPMYAAMLVVLLLVTYIPGISEALPKALGLMAK</sequence>
<dbReference type="NCBIfam" id="TIGR00786">
    <property type="entry name" value="dctM"/>
    <property type="match status" value="1"/>
</dbReference>
<gene>
    <name evidence="8" type="ORF">IMCC3088_196</name>
</gene>
<evidence type="ECO:0000313" key="9">
    <source>
        <dbReference type="Proteomes" id="UP000005615"/>
    </source>
</evidence>
<comment type="similarity">
    <text evidence="7">Belongs to the TRAP transporter large permease family.</text>
</comment>
<dbReference type="EMBL" id="AEIG01000011">
    <property type="protein sequence ID" value="EGG30572.1"/>
    <property type="molecule type" value="Genomic_DNA"/>
</dbReference>
<dbReference type="OrthoDB" id="8627919at2"/>
<feature type="transmembrane region" description="Helical" evidence="7">
    <location>
        <begin position="215"/>
        <end position="237"/>
    </location>
</feature>
<dbReference type="GO" id="GO:0022857">
    <property type="term" value="F:transmembrane transporter activity"/>
    <property type="evidence" value="ECO:0007669"/>
    <property type="project" value="UniProtKB-UniRule"/>
</dbReference>
<dbReference type="Pfam" id="PF06808">
    <property type="entry name" value="DctM"/>
    <property type="match status" value="1"/>
</dbReference>
<evidence type="ECO:0000256" key="3">
    <source>
        <dbReference type="ARBA" id="ARBA00022519"/>
    </source>
</evidence>
<reference evidence="8 9" key="1">
    <citation type="journal article" date="2011" name="J. Bacteriol.">
        <title>Genome sequence of strain IMCC3088, a proteorhodopsin-containing marine bacterium belonging to the OM60/NOR5 clade.</title>
        <authorList>
            <person name="Jang Y."/>
            <person name="Oh H.M."/>
            <person name="Kang I."/>
            <person name="Lee K."/>
            <person name="Yang S.J."/>
            <person name="Cho J.C."/>
        </authorList>
    </citation>
    <scope>NUCLEOTIDE SEQUENCE [LARGE SCALE GENOMIC DNA]</scope>
    <source>
        <strain evidence="8 9">IMCC3088</strain>
    </source>
</reference>
<feature type="transmembrane region" description="Helical" evidence="7">
    <location>
        <begin position="55"/>
        <end position="76"/>
    </location>
</feature>
<evidence type="ECO:0000256" key="5">
    <source>
        <dbReference type="ARBA" id="ARBA00022989"/>
    </source>
</evidence>
<proteinExistence type="inferred from homology"/>
<keyword evidence="7" id="KW-0813">Transport</keyword>
<accession>F3KZ85</accession>
<evidence type="ECO:0000256" key="2">
    <source>
        <dbReference type="ARBA" id="ARBA00022475"/>
    </source>
</evidence>
<dbReference type="RefSeq" id="WP_009574725.1">
    <property type="nucleotide sequence ID" value="NZ_AEIG01000011.1"/>
</dbReference>
<dbReference type="AlphaFoldDB" id="F3KZ85"/>
<comment type="subcellular location">
    <subcellularLocation>
        <location evidence="1 7">Cell inner membrane</location>
        <topology evidence="1 7">Multi-pass membrane protein</topology>
    </subcellularLocation>
</comment>
<name>F3KZ85_9GAMM</name>
<feature type="transmembrane region" description="Helical" evidence="7">
    <location>
        <begin position="368"/>
        <end position="388"/>
    </location>
</feature>
<evidence type="ECO:0000256" key="4">
    <source>
        <dbReference type="ARBA" id="ARBA00022692"/>
    </source>
</evidence>
<comment type="caution">
    <text evidence="8">The sequence shown here is derived from an EMBL/GenBank/DDBJ whole genome shotgun (WGS) entry which is preliminary data.</text>
</comment>
<keyword evidence="9" id="KW-1185">Reference proteome</keyword>
<feature type="transmembrane region" description="Helical" evidence="7">
    <location>
        <begin position="340"/>
        <end position="362"/>
    </location>
</feature>
<feature type="transmembrane region" description="Helical" evidence="7">
    <location>
        <begin position="400"/>
        <end position="420"/>
    </location>
</feature>